<keyword evidence="3" id="KW-0560">Oxidoreductase</keyword>
<dbReference type="Gene3D" id="3.40.50.720">
    <property type="entry name" value="NAD(P)-binding Rossmann-like Domain"/>
    <property type="match status" value="1"/>
</dbReference>
<sequence length="344" mass="37650">MAAILGEPLVKCFPDSTLSQLVFPPPSTFDPLRDIPDLTGKVAIVTGGAVGIGYHTALALLQKNAKVYTATRSETKANEAIRKLREETGREAIFVHLDLADLASVKRAAREFTNKEEKLDILFNNAGVMLVPLDQLTAQGYDLRTNVLGHYYFTSLLKPLLKQSTRLNGEKARVVFTSSSAFESAPGDGIEFDVLKGGPARDAKIKEYGVSSIPGRGAGWIIYGISKFANVLTSNIFQHFYADELSSYSVNPGVIRSELQRHGSSFEQILSKALLKPTPMGALTQLYAATMPEAGNEPGGYFIPWARVSEQGPRFKSAELQKRFKEWVDAELRAFEESSEGGRA</sequence>
<evidence type="ECO:0000313" key="4">
    <source>
        <dbReference type="EMBL" id="KIJ39369.1"/>
    </source>
</evidence>
<dbReference type="PRINTS" id="PR00081">
    <property type="entry name" value="GDHRDH"/>
</dbReference>
<dbReference type="GO" id="GO:0016491">
    <property type="term" value="F:oxidoreductase activity"/>
    <property type="evidence" value="ECO:0007669"/>
    <property type="project" value="UniProtKB-KW"/>
</dbReference>
<evidence type="ECO:0000313" key="5">
    <source>
        <dbReference type="Proteomes" id="UP000054279"/>
    </source>
</evidence>
<name>A0A0C9UX00_SPHS4</name>
<dbReference type="InterPro" id="IPR036291">
    <property type="entry name" value="NAD(P)-bd_dom_sf"/>
</dbReference>
<dbReference type="Proteomes" id="UP000054279">
    <property type="component" value="Unassembled WGS sequence"/>
</dbReference>
<dbReference type="InterPro" id="IPR002347">
    <property type="entry name" value="SDR_fam"/>
</dbReference>
<dbReference type="PANTHER" id="PTHR24320:SF282">
    <property type="entry name" value="WW DOMAIN-CONTAINING OXIDOREDUCTASE"/>
    <property type="match status" value="1"/>
</dbReference>
<evidence type="ECO:0000256" key="3">
    <source>
        <dbReference type="ARBA" id="ARBA00023002"/>
    </source>
</evidence>
<dbReference type="PANTHER" id="PTHR24320">
    <property type="entry name" value="RETINOL DEHYDROGENASE"/>
    <property type="match status" value="1"/>
</dbReference>
<dbReference type="AlphaFoldDB" id="A0A0C9UX00"/>
<proteinExistence type="inferred from homology"/>
<evidence type="ECO:0000256" key="2">
    <source>
        <dbReference type="ARBA" id="ARBA00022857"/>
    </source>
</evidence>
<organism evidence="4 5">
    <name type="scientific">Sphaerobolus stellatus (strain SS14)</name>
    <dbReference type="NCBI Taxonomy" id="990650"/>
    <lineage>
        <taxon>Eukaryota</taxon>
        <taxon>Fungi</taxon>
        <taxon>Dikarya</taxon>
        <taxon>Basidiomycota</taxon>
        <taxon>Agaricomycotina</taxon>
        <taxon>Agaricomycetes</taxon>
        <taxon>Phallomycetidae</taxon>
        <taxon>Geastrales</taxon>
        <taxon>Sphaerobolaceae</taxon>
        <taxon>Sphaerobolus</taxon>
    </lineage>
</organism>
<reference evidence="4 5" key="1">
    <citation type="submission" date="2014-06" db="EMBL/GenBank/DDBJ databases">
        <title>Evolutionary Origins and Diversification of the Mycorrhizal Mutualists.</title>
        <authorList>
            <consortium name="DOE Joint Genome Institute"/>
            <consortium name="Mycorrhizal Genomics Consortium"/>
            <person name="Kohler A."/>
            <person name="Kuo A."/>
            <person name="Nagy L.G."/>
            <person name="Floudas D."/>
            <person name="Copeland A."/>
            <person name="Barry K.W."/>
            <person name="Cichocki N."/>
            <person name="Veneault-Fourrey C."/>
            <person name="LaButti K."/>
            <person name="Lindquist E.A."/>
            <person name="Lipzen A."/>
            <person name="Lundell T."/>
            <person name="Morin E."/>
            <person name="Murat C."/>
            <person name="Riley R."/>
            <person name="Ohm R."/>
            <person name="Sun H."/>
            <person name="Tunlid A."/>
            <person name="Henrissat B."/>
            <person name="Grigoriev I.V."/>
            <person name="Hibbett D.S."/>
            <person name="Martin F."/>
        </authorList>
    </citation>
    <scope>NUCLEOTIDE SEQUENCE [LARGE SCALE GENOMIC DNA]</scope>
    <source>
        <strain evidence="4 5">SS14</strain>
    </source>
</reference>
<dbReference type="SUPFAM" id="SSF51735">
    <property type="entry name" value="NAD(P)-binding Rossmann-fold domains"/>
    <property type="match status" value="1"/>
</dbReference>
<evidence type="ECO:0008006" key="6">
    <source>
        <dbReference type="Google" id="ProtNLM"/>
    </source>
</evidence>
<keyword evidence="2" id="KW-0521">NADP</keyword>
<evidence type="ECO:0000256" key="1">
    <source>
        <dbReference type="ARBA" id="ARBA00006484"/>
    </source>
</evidence>
<keyword evidence="5" id="KW-1185">Reference proteome</keyword>
<dbReference type="Pfam" id="PF00106">
    <property type="entry name" value="adh_short"/>
    <property type="match status" value="1"/>
</dbReference>
<dbReference type="HOGENOM" id="CLU_010194_44_6_1"/>
<gene>
    <name evidence="4" type="ORF">M422DRAFT_32800</name>
</gene>
<accession>A0A0C9UX00</accession>
<dbReference type="OrthoDB" id="191139at2759"/>
<protein>
    <recommendedName>
        <fullName evidence="6">Protochlorophyllide reductase</fullName>
    </recommendedName>
</protein>
<dbReference type="EMBL" id="KN837153">
    <property type="protein sequence ID" value="KIJ39369.1"/>
    <property type="molecule type" value="Genomic_DNA"/>
</dbReference>
<comment type="similarity">
    <text evidence="1">Belongs to the short-chain dehydrogenases/reductases (SDR) family.</text>
</comment>